<reference evidence="2" key="1">
    <citation type="submission" date="2016-10" db="EMBL/GenBank/DDBJ databases">
        <authorList>
            <person name="Varghese N."/>
            <person name="Submissions S."/>
        </authorList>
    </citation>
    <scope>NUCLEOTIDE SEQUENCE [LARGE SCALE GENOMIC DNA]</scope>
    <source>
        <strain evidence="2">DSM 26879</strain>
    </source>
</reference>
<dbReference type="AlphaFoldDB" id="A0A1I6G9R3"/>
<name>A0A1I6G9R3_9RHOB</name>
<evidence type="ECO:0000313" key="1">
    <source>
        <dbReference type="EMBL" id="SFR38905.1"/>
    </source>
</evidence>
<proteinExistence type="predicted"/>
<sequence length="103" mass="11473">MSDFSVAARQIAGLYAVSFGGKPSGRFRLSSKQVKELLGRRRLYAEDIQQLSRAILEEGYVLIDMDSFFVVLSANAFVNYRRVSADALAKAKTQIHTDQLGRS</sequence>
<dbReference type="Proteomes" id="UP000199478">
    <property type="component" value="Unassembled WGS sequence"/>
</dbReference>
<keyword evidence="2" id="KW-1185">Reference proteome</keyword>
<dbReference type="EMBL" id="FOYP01000001">
    <property type="protein sequence ID" value="SFR38905.1"/>
    <property type="molecule type" value="Genomic_DNA"/>
</dbReference>
<dbReference type="RefSeq" id="WP_242650965.1">
    <property type="nucleotide sequence ID" value="NZ_FOYP01000001.1"/>
</dbReference>
<evidence type="ECO:0000313" key="2">
    <source>
        <dbReference type="Proteomes" id="UP000199478"/>
    </source>
</evidence>
<dbReference type="STRING" id="390270.SAMN04488005_1296"/>
<protein>
    <submittedName>
        <fullName evidence="1">Uncharacterized protein</fullName>
    </submittedName>
</protein>
<gene>
    <name evidence="1" type="ORF">SAMN04488005_1296</name>
</gene>
<accession>A0A1I6G9R3</accession>
<organism evidence="1 2">
    <name type="scientific">Yoonia tamlensis</name>
    <dbReference type="NCBI Taxonomy" id="390270"/>
    <lineage>
        <taxon>Bacteria</taxon>
        <taxon>Pseudomonadati</taxon>
        <taxon>Pseudomonadota</taxon>
        <taxon>Alphaproteobacteria</taxon>
        <taxon>Rhodobacterales</taxon>
        <taxon>Paracoccaceae</taxon>
        <taxon>Yoonia</taxon>
    </lineage>
</organism>